<evidence type="ECO:0000256" key="5">
    <source>
        <dbReference type="ARBA" id="ARBA00022989"/>
    </source>
</evidence>
<evidence type="ECO:0000256" key="7">
    <source>
        <dbReference type="ARBA" id="ARBA00023136"/>
    </source>
</evidence>
<feature type="chain" id="PRO_5032704904" evidence="10">
    <location>
        <begin position="23"/>
        <end position="284"/>
    </location>
</feature>
<dbReference type="PANTHER" id="PTHR10266">
    <property type="entry name" value="CYTOCHROME C1"/>
    <property type="match status" value="1"/>
</dbReference>
<evidence type="ECO:0000256" key="2">
    <source>
        <dbReference type="ARBA" id="ARBA00022617"/>
    </source>
</evidence>
<keyword evidence="6 8" id="KW-0408">Iron</keyword>
<comment type="cofactor">
    <cofactor evidence="8">
        <name>heme c</name>
        <dbReference type="ChEBI" id="CHEBI:61717"/>
    </cofactor>
    <text evidence="8">Binds 1 heme c group covalently per subunit.</text>
</comment>
<keyword evidence="13" id="KW-1185">Reference proteome</keyword>
<dbReference type="InterPro" id="IPR009056">
    <property type="entry name" value="Cyt_c-like_dom"/>
</dbReference>
<comment type="subcellular location">
    <subcellularLocation>
        <location evidence="1">Membrane</location>
    </subcellularLocation>
</comment>
<feature type="domain" description="Cytochrome c" evidence="11">
    <location>
        <begin position="40"/>
        <end position="139"/>
    </location>
</feature>
<evidence type="ECO:0000256" key="10">
    <source>
        <dbReference type="SAM" id="SignalP"/>
    </source>
</evidence>
<keyword evidence="4 8" id="KW-0479">Metal-binding</keyword>
<protein>
    <submittedName>
        <fullName evidence="12">Cytochrome c1</fullName>
    </submittedName>
</protein>
<comment type="caution">
    <text evidence="12">The sequence shown here is derived from an EMBL/GenBank/DDBJ whole genome shotgun (WGS) entry which is preliminary data.</text>
</comment>
<sequence length="284" mass="31622">MIMIKKLLGTLALSLTCAVAFAASGGHKLDTAPDRINDMAALQNGAKLFVNYCLGCHSANSMRYNKLTEIGLTEEQIKKNLLFTSDKVGDLMHIAMTPADAKKWFGAAPPDLSVIARAKSTNLGPTGVDYVYTFLRSFYRDTSKTTGWNNLVFPSVGMPNVLWQLQGPRSLEHVTVHETEKEDGSLQWERISAKYDGQGFSEITTEALQNFSGSASTTSVFTSPDPKMAADFDNQVADLSNFLGWMAEPMQQERKQMGVWVLMFLFIFLIVAWRLNSAYWKHVK</sequence>
<feature type="binding site" description="covalent" evidence="8">
    <location>
        <position position="57"/>
    </location>
    <ligand>
        <name>heme c</name>
        <dbReference type="ChEBI" id="CHEBI:61717"/>
    </ligand>
</feature>
<evidence type="ECO:0000256" key="4">
    <source>
        <dbReference type="ARBA" id="ARBA00022723"/>
    </source>
</evidence>
<gene>
    <name evidence="12" type="ORF">H0A62_02195</name>
</gene>
<feature type="binding site" description="covalent" evidence="8">
    <location>
        <position position="56"/>
    </location>
    <ligand>
        <name>heme c</name>
        <dbReference type="ChEBI" id="CHEBI:61717"/>
    </ligand>
</feature>
<dbReference type="GO" id="GO:0020037">
    <property type="term" value="F:heme binding"/>
    <property type="evidence" value="ECO:0007669"/>
    <property type="project" value="InterPro"/>
</dbReference>
<evidence type="ECO:0000256" key="8">
    <source>
        <dbReference type="PIRSR" id="PIRSR602326-1"/>
    </source>
</evidence>
<evidence type="ECO:0000256" key="6">
    <source>
        <dbReference type="ARBA" id="ARBA00023004"/>
    </source>
</evidence>
<evidence type="ECO:0000313" key="12">
    <source>
        <dbReference type="EMBL" id="NYT84403.1"/>
    </source>
</evidence>
<proteinExistence type="predicted"/>
<dbReference type="RefSeq" id="WP_180001913.1">
    <property type="nucleotide sequence ID" value="NZ_JACCEV010000001.1"/>
</dbReference>
<name>A0A853H1F2_9BURK</name>
<evidence type="ECO:0000259" key="11">
    <source>
        <dbReference type="PROSITE" id="PS51007"/>
    </source>
</evidence>
<keyword evidence="10" id="KW-0732">Signal</keyword>
<dbReference type="Gene3D" id="1.10.760.10">
    <property type="entry name" value="Cytochrome c-like domain"/>
    <property type="match status" value="1"/>
</dbReference>
<keyword evidence="3 9" id="KW-0812">Transmembrane</keyword>
<dbReference type="GO" id="GO:0016020">
    <property type="term" value="C:membrane"/>
    <property type="evidence" value="ECO:0007669"/>
    <property type="project" value="UniProtKB-SubCell"/>
</dbReference>
<keyword evidence="2 8" id="KW-0349">Heme</keyword>
<dbReference type="Pfam" id="PF02167">
    <property type="entry name" value="Cytochrom_C1"/>
    <property type="match status" value="2"/>
</dbReference>
<dbReference type="InterPro" id="IPR036909">
    <property type="entry name" value="Cyt_c-like_dom_sf"/>
</dbReference>
<accession>A0A853H1F2</accession>
<reference evidence="12 13" key="1">
    <citation type="submission" date="2020-07" db="EMBL/GenBank/DDBJ databases">
        <title>Taxonomic revisions and descriptions of new bacterial species based on genomic comparisons in the high-G+C-content subgroup of the family Alcaligenaceae.</title>
        <authorList>
            <person name="Szabo A."/>
            <person name="Felfoldi T."/>
        </authorList>
    </citation>
    <scope>NUCLEOTIDE SEQUENCE [LARGE SCALE GENOMIC DNA]</scope>
    <source>
        <strain evidence="12 13">DSM 25667</strain>
    </source>
</reference>
<dbReference type="GO" id="GO:0046872">
    <property type="term" value="F:metal ion binding"/>
    <property type="evidence" value="ECO:0007669"/>
    <property type="project" value="UniProtKB-KW"/>
</dbReference>
<dbReference type="EMBL" id="JACCEV010000001">
    <property type="protein sequence ID" value="NYT84403.1"/>
    <property type="molecule type" value="Genomic_DNA"/>
</dbReference>
<evidence type="ECO:0000313" key="13">
    <source>
        <dbReference type="Proteomes" id="UP000554144"/>
    </source>
</evidence>
<dbReference type="Proteomes" id="UP000554144">
    <property type="component" value="Unassembled WGS sequence"/>
</dbReference>
<evidence type="ECO:0000256" key="9">
    <source>
        <dbReference type="SAM" id="Phobius"/>
    </source>
</evidence>
<feature type="signal peptide" evidence="10">
    <location>
        <begin position="1"/>
        <end position="22"/>
    </location>
</feature>
<evidence type="ECO:0000256" key="3">
    <source>
        <dbReference type="ARBA" id="ARBA00022692"/>
    </source>
</evidence>
<feature type="transmembrane region" description="Helical" evidence="9">
    <location>
        <begin position="257"/>
        <end position="275"/>
    </location>
</feature>
<feature type="binding site" description="covalent" evidence="8">
    <location>
        <position position="53"/>
    </location>
    <ligand>
        <name>heme c</name>
        <dbReference type="ChEBI" id="CHEBI:61717"/>
    </ligand>
</feature>
<dbReference type="PROSITE" id="PS51007">
    <property type="entry name" value="CYTC"/>
    <property type="match status" value="1"/>
</dbReference>
<dbReference type="GO" id="GO:0009055">
    <property type="term" value="F:electron transfer activity"/>
    <property type="evidence" value="ECO:0007669"/>
    <property type="project" value="InterPro"/>
</dbReference>
<dbReference type="AlphaFoldDB" id="A0A853H1F2"/>
<dbReference type="PANTHER" id="PTHR10266:SF3">
    <property type="entry name" value="CYTOCHROME C1, HEME PROTEIN, MITOCHONDRIAL"/>
    <property type="match status" value="1"/>
</dbReference>
<evidence type="ECO:0000256" key="1">
    <source>
        <dbReference type="ARBA" id="ARBA00004370"/>
    </source>
</evidence>
<dbReference type="InterPro" id="IPR002326">
    <property type="entry name" value="Cyt_c1"/>
</dbReference>
<keyword evidence="7 9" id="KW-0472">Membrane</keyword>
<dbReference type="SUPFAM" id="SSF46626">
    <property type="entry name" value="Cytochrome c"/>
    <property type="match status" value="1"/>
</dbReference>
<keyword evidence="5 9" id="KW-1133">Transmembrane helix</keyword>
<organism evidence="12 13">
    <name type="scientific">Pollutimonas harenae</name>
    <dbReference type="NCBI Taxonomy" id="657015"/>
    <lineage>
        <taxon>Bacteria</taxon>
        <taxon>Pseudomonadati</taxon>
        <taxon>Pseudomonadota</taxon>
        <taxon>Betaproteobacteria</taxon>
        <taxon>Burkholderiales</taxon>
        <taxon>Alcaligenaceae</taxon>
        <taxon>Pollutimonas</taxon>
    </lineage>
</organism>